<keyword evidence="9" id="KW-1133">Transmembrane helix</keyword>
<keyword evidence="9" id="KW-0472">Membrane</keyword>
<evidence type="ECO:0000256" key="6">
    <source>
        <dbReference type="ARBA" id="ARBA00022777"/>
    </source>
</evidence>
<evidence type="ECO:0000313" key="11">
    <source>
        <dbReference type="EMBL" id="MFC4015232.1"/>
    </source>
</evidence>
<dbReference type="CDD" id="cd16917">
    <property type="entry name" value="HATPase_UhpB-NarQ-NarX-like"/>
    <property type="match status" value="1"/>
</dbReference>
<evidence type="ECO:0000256" key="9">
    <source>
        <dbReference type="SAM" id="Phobius"/>
    </source>
</evidence>
<dbReference type="InterPro" id="IPR036890">
    <property type="entry name" value="HATPase_C_sf"/>
</dbReference>
<evidence type="ECO:0000256" key="7">
    <source>
        <dbReference type="ARBA" id="ARBA00022840"/>
    </source>
</evidence>
<evidence type="ECO:0000256" key="2">
    <source>
        <dbReference type="ARBA" id="ARBA00012438"/>
    </source>
</evidence>
<dbReference type="Gene3D" id="3.30.565.10">
    <property type="entry name" value="Histidine kinase-like ATPase, C-terminal domain"/>
    <property type="match status" value="1"/>
</dbReference>
<accession>A0ABV8GR98</accession>
<proteinExistence type="predicted"/>
<evidence type="ECO:0000256" key="1">
    <source>
        <dbReference type="ARBA" id="ARBA00000085"/>
    </source>
</evidence>
<sequence>MVPAWTYASALQEDVVFWSALSQSGLLTACALGAGVSMRMLGERTRQLADLTGRLRREKEAAAARAVTRERVRIARELHDVIACHMSVISVQAGMGRFVALSDPVTARAALNVIADTSHDALSEMRRLLSILRIEAHDENEGVFTTETGLQNVDVLAERMRASGLPLKVEIEGQVQPLAVRLPDRPGIADQRAQTRRARLRGGPYRVRPTSLTVRITDDGAGLPTLGNRSGGHGLISMTERVSLYRGTITAGRLPQGGYEVLAMFPLPPPE</sequence>
<feature type="domain" description="Signal transduction histidine kinase subgroup 3 dimerisation and phosphoacceptor" evidence="10">
    <location>
        <begin position="70"/>
        <end position="133"/>
    </location>
</feature>
<dbReference type="InterPro" id="IPR011712">
    <property type="entry name" value="Sig_transdc_His_kin_sub3_dim/P"/>
</dbReference>
<evidence type="ECO:0000256" key="5">
    <source>
        <dbReference type="ARBA" id="ARBA00022741"/>
    </source>
</evidence>
<dbReference type="EC" id="2.7.13.3" evidence="2"/>
<keyword evidence="9" id="KW-0812">Transmembrane</keyword>
<keyword evidence="6 11" id="KW-0418">Kinase</keyword>
<comment type="caution">
    <text evidence="11">The sequence shown here is derived from an EMBL/GenBank/DDBJ whole genome shotgun (WGS) entry which is preliminary data.</text>
</comment>
<dbReference type="Pfam" id="PF07730">
    <property type="entry name" value="HisKA_3"/>
    <property type="match status" value="1"/>
</dbReference>
<reference evidence="12" key="1">
    <citation type="journal article" date="2019" name="Int. J. Syst. Evol. Microbiol.">
        <title>The Global Catalogue of Microorganisms (GCM) 10K type strain sequencing project: providing services to taxonomists for standard genome sequencing and annotation.</title>
        <authorList>
            <consortium name="The Broad Institute Genomics Platform"/>
            <consortium name="The Broad Institute Genome Sequencing Center for Infectious Disease"/>
            <person name="Wu L."/>
            <person name="Ma J."/>
        </authorList>
    </citation>
    <scope>NUCLEOTIDE SEQUENCE [LARGE SCALE GENOMIC DNA]</scope>
    <source>
        <strain evidence="12">TBRC 1276</strain>
    </source>
</reference>
<dbReference type="Gene3D" id="1.20.5.1930">
    <property type="match status" value="1"/>
</dbReference>
<evidence type="ECO:0000313" key="12">
    <source>
        <dbReference type="Proteomes" id="UP001595851"/>
    </source>
</evidence>
<keyword evidence="8" id="KW-0902">Two-component regulatory system</keyword>
<dbReference type="InterPro" id="IPR050482">
    <property type="entry name" value="Sensor_HK_TwoCompSys"/>
</dbReference>
<feature type="transmembrane region" description="Helical" evidence="9">
    <location>
        <begin position="15"/>
        <end position="36"/>
    </location>
</feature>
<evidence type="ECO:0000256" key="8">
    <source>
        <dbReference type="ARBA" id="ARBA00023012"/>
    </source>
</evidence>
<keyword evidence="12" id="KW-1185">Reference proteome</keyword>
<dbReference type="PANTHER" id="PTHR24421">
    <property type="entry name" value="NITRATE/NITRITE SENSOR PROTEIN NARX-RELATED"/>
    <property type="match status" value="1"/>
</dbReference>
<keyword evidence="4" id="KW-0808">Transferase</keyword>
<dbReference type="PANTHER" id="PTHR24421:SF10">
    <property type="entry name" value="NITRATE_NITRITE SENSOR PROTEIN NARQ"/>
    <property type="match status" value="1"/>
</dbReference>
<evidence type="ECO:0000256" key="3">
    <source>
        <dbReference type="ARBA" id="ARBA00022553"/>
    </source>
</evidence>
<dbReference type="EMBL" id="JBHSBI010000042">
    <property type="protein sequence ID" value="MFC4015232.1"/>
    <property type="molecule type" value="Genomic_DNA"/>
</dbReference>
<dbReference type="GO" id="GO:0016301">
    <property type="term" value="F:kinase activity"/>
    <property type="evidence" value="ECO:0007669"/>
    <property type="project" value="UniProtKB-KW"/>
</dbReference>
<comment type="catalytic activity">
    <reaction evidence="1">
        <text>ATP + protein L-histidine = ADP + protein N-phospho-L-histidine.</text>
        <dbReference type="EC" id="2.7.13.3"/>
    </reaction>
</comment>
<evidence type="ECO:0000259" key="10">
    <source>
        <dbReference type="Pfam" id="PF07730"/>
    </source>
</evidence>
<keyword evidence="3" id="KW-0597">Phosphoprotein</keyword>
<dbReference type="SUPFAM" id="SSF55874">
    <property type="entry name" value="ATPase domain of HSP90 chaperone/DNA topoisomerase II/histidine kinase"/>
    <property type="match status" value="1"/>
</dbReference>
<gene>
    <name evidence="11" type="ORF">ACFOY2_49025</name>
</gene>
<dbReference type="Proteomes" id="UP001595851">
    <property type="component" value="Unassembled WGS sequence"/>
</dbReference>
<dbReference type="RefSeq" id="WP_379535116.1">
    <property type="nucleotide sequence ID" value="NZ_JBHSBI010000042.1"/>
</dbReference>
<keyword evidence="5" id="KW-0547">Nucleotide-binding</keyword>
<keyword evidence="7" id="KW-0067">ATP-binding</keyword>
<organism evidence="11 12">
    <name type="scientific">Nonomuraea purpurea</name>
    <dbReference type="NCBI Taxonomy" id="1849276"/>
    <lineage>
        <taxon>Bacteria</taxon>
        <taxon>Bacillati</taxon>
        <taxon>Actinomycetota</taxon>
        <taxon>Actinomycetes</taxon>
        <taxon>Streptosporangiales</taxon>
        <taxon>Streptosporangiaceae</taxon>
        <taxon>Nonomuraea</taxon>
    </lineage>
</organism>
<name>A0ABV8GR98_9ACTN</name>
<protein>
    <recommendedName>
        <fullName evidence="2">histidine kinase</fullName>
        <ecNumber evidence="2">2.7.13.3</ecNumber>
    </recommendedName>
</protein>
<evidence type="ECO:0000256" key="4">
    <source>
        <dbReference type="ARBA" id="ARBA00022679"/>
    </source>
</evidence>